<dbReference type="UniPathway" id="UPA00138"/>
<sequence>MPQRKSSCENMEVLYMNGVLLAEVLQNSTLGLEKFWAWITYVGDPKCVFLNYFTITYFLDKSLGLSVLWIALVSEWLNLVFKWFLFGERPFWWVHESGISSKLSLQIQQFPSSCETGPGSPSGHCMITGAALWSVAAALSAYMSHCSQSCLVKFTPFVLYFLFLLAVGVSRIFILAHFPHQVAAGIVVGAILGHVLNSQVPKAKKLGFYVLTSLALILGSSLLYWSVIGIGIDLSWSIHLATKWCTNAQWIQLDTRPFSSLTRDAGSVLGLGLALHSPLFQQIRQQKFDRKGTAWCIVLALGFVHILDQVPVSVSYHVFFYALNFLKYTLVPWLVMVGTPRFVLFFTKEEIPAKHK</sequence>
<dbReference type="PANTHER" id="PTHR12591">
    <property type="entry name" value="GLUCOSE-6-PHOSPHATASE"/>
    <property type="match status" value="1"/>
</dbReference>
<dbReference type="SUPFAM" id="SSF48317">
    <property type="entry name" value="Acid phosphatase/Vanadium-dependent haloperoxidase"/>
    <property type="match status" value="1"/>
</dbReference>
<dbReference type="CTD" id="92579"/>
<dbReference type="GO" id="GO:0005789">
    <property type="term" value="C:endoplasmic reticulum membrane"/>
    <property type="evidence" value="ECO:0007669"/>
    <property type="project" value="UniProtKB-SubCell"/>
</dbReference>
<evidence type="ECO:0000256" key="12">
    <source>
        <dbReference type="PIRSR" id="PIRSR000905-2"/>
    </source>
</evidence>
<name>A0A6P8PHX9_GEOSA</name>
<reference evidence="16" key="1">
    <citation type="submission" date="2025-08" db="UniProtKB">
        <authorList>
            <consortium name="RefSeq"/>
        </authorList>
    </citation>
    <scope>IDENTIFICATION</scope>
</reference>
<comment type="pathway">
    <text evidence="2 10">Carbohydrate biosynthesis; gluconeogenesis.</text>
</comment>
<feature type="transmembrane region" description="Helical" evidence="13">
    <location>
        <begin position="67"/>
        <end position="86"/>
    </location>
</feature>
<evidence type="ECO:0000256" key="6">
    <source>
        <dbReference type="ARBA" id="ARBA00022801"/>
    </source>
</evidence>
<keyword evidence="6 10" id="KW-0378">Hydrolase</keyword>
<evidence type="ECO:0000256" key="11">
    <source>
        <dbReference type="PIRSR" id="PIRSR000905-1"/>
    </source>
</evidence>
<dbReference type="GO" id="GO:0051156">
    <property type="term" value="P:glucose 6-phosphate metabolic process"/>
    <property type="evidence" value="ECO:0007669"/>
    <property type="project" value="TreeGrafter"/>
</dbReference>
<dbReference type="InterPro" id="IPR000326">
    <property type="entry name" value="PAP2/HPO"/>
</dbReference>
<evidence type="ECO:0000256" key="13">
    <source>
        <dbReference type="SAM" id="Phobius"/>
    </source>
</evidence>
<dbReference type="RefSeq" id="XP_033775241.1">
    <property type="nucleotide sequence ID" value="XM_033919350.1"/>
</dbReference>
<evidence type="ECO:0000256" key="7">
    <source>
        <dbReference type="ARBA" id="ARBA00022824"/>
    </source>
</evidence>
<proteinExistence type="inferred from homology"/>
<gene>
    <name evidence="16" type="primary">G6PC3</name>
</gene>
<keyword evidence="4 10" id="KW-0312">Gluconeogenesis</keyword>
<dbReference type="AlphaFoldDB" id="A0A6P8PHX9"/>
<dbReference type="KEGG" id="gsh:117347875"/>
<feature type="transmembrane region" description="Helical" evidence="13">
    <location>
        <begin position="154"/>
        <end position="174"/>
    </location>
</feature>
<accession>A0A6P8PHX9</accession>
<dbReference type="GO" id="GO:0004346">
    <property type="term" value="F:glucose-6-phosphatase activity"/>
    <property type="evidence" value="ECO:0007669"/>
    <property type="project" value="UniProtKB-EC"/>
</dbReference>
<feature type="active site" description="Proton donor" evidence="11">
    <location>
        <position position="124"/>
    </location>
</feature>
<feature type="binding site" evidence="12">
    <location>
        <position position="89"/>
    </location>
    <ligand>
        <name>substrate</name>
    </ligand>
</feature>
<protein>
    <recommendedName>
        <fullName evidence="10">Glucose-6-phosphatase</fullName>
        <ecNumber evidence="10">3.1.3.9</ecNumber>
    </recommendedName>
</protein>
<keyword evidence="9 10" id="KW-0472">Membrane</keyword>
<keyword evidence="8 13" id="KW-1133">Transmembrane helix</keyword>
<comment type="similarity">
    <text evidence="3 10">Belongs to the glucose-6-phosphatase family.</text>
</comment>
<dbReference type="FunCoup" id="A0A6P8PHX9">
    <property type="interactions" value="1208"/>
</dbReference>
<dbReference type="Proteomes" id="UP000515159">
    <property type="component" value="Chromosome 13"/>
</dbReference>
<evidence type="ECO:0000256" key="5">
    <source>
        <dbReference type="ARBA" id="ARBA00022692"/>
    </source>
</evidence>
<dbReference type="EC" id="3.1.3.9" evidence="10"/>
<dbReference type="FunFam" id="1.20.144.10:FF:000018">
    <property type="entry name" value="Glucose-6-phosphatase"/>
    <property type="match status" value="1"/>
</dbReference>
<organism evidence="15 16">
    <name type="scientific">Geotrypetes seraphini</name>
    <name type="common">Gaboon caecilian</name>
    <name type="synonym">Caecilia seraphini</name>
    <dbReference type="NCBI Taxonomy" id="260995"/>
    <lineage>
        <taxon>Eukaryota</taxon>
        <taxon>Metazoa</taxon>
        <taxon>Chordata</taxon>
        <taxon>Craniata</taxon>
        <taxon>Vertebrata</taxon>
        <taxon>Euteleostomi</taxon>
        <taxon>Amphibia</taxon>
        <taxon>Gymnophiona</taxon>
        <taxon>Geotrypetes</taxon>
    </lineage>
</organism>
<evidence type="ECO:0000256" key="9">
    <source>
        <dbReference type="ARBA" id="ARBA00023136"/>
    </source>
</evidence>
<feature type="domain" description="Phosphatidic acid phosphatase type 2/haloperoxidase" evidence="14">
    <location>
        <begin position="63"/>
        <end position="197"/>
    </location>
</feature>
<feature type="binding site" evidence="12">
    <location>
        <position position="171"/>
    </location>
    <ligand>
        <name>substrate</name>
    </ligand>
</feature>
<evidence type="ECO:0000256" key="2">
    <source>
        <dbReference type="ARBA" id="ARBA00004742"/>
    </source>
</evidence>
<feature type="active site" description="Nucleophile" evidence="11">
    <location>
        <position position="177"/>
    </location>
</feature>
<evidence type="ECO:0000259" key="14">
    <source>
        <dbReference type="SMART" id="SM00014"/>
    </source>
</evidence>
<feature type="transmembrane region" description="Helical" evidence="13">
    <location>
        <begin position="121"/>
        <end position="142"/>
    </location>
</feature>
<feature type="transmembrane region" description="Helical" evidence="13">
    <location>
        <begin position="292"/>
        <end position="310"/>
    </location>
</feature>
<dbReference type="GO" id="GO:0006094">
    <property type="term" value="P:gluconeogenesis"/>
    <property type="evidence" value="ECO:0007669"/>
    <property type="project" value="UniProtKB-UniRule"/>
</dbReference>
<feature type="transmembrane region" description="Helical" evidence="13">
    <location>
        <begin position="208"/>
        <end position="232"/>
    </location>
</feature>
<dbReference type="PANTHER" id="PTHR12591:SF2">
    <property type="entry name" value="GLUCOSE-6-PHOSPHATASE 3"/>
    <property type="match status" value="1"/>
</dbReference>
<comment type="subcellular location">
    <subcellularLocation>
        <location evidence="1">Endoplasmic reticulum membrane</location>
        <topology evidence="1">Multi-pass membrane protein</topology>
    </subcellularLocation>
</comment>
<dbReference type="PIRSF" id="PIRSF000905">
    <property type="entry name" value="Glucose-6-phosphatase"/>
    <property type="match status" value="1"/>
</dbReference>
<evidence type="ECO:0000256" key="1">
    <source>
        <dbReference type="ARBA" id="ARBA00004477"/>
    </source>
</evidence>
<keyword evidence="15" id="KW-1185">Reference proteome</keyword>
<dbReference type="InParanoid" id="A0A6P8PHX9"/>
<dbReference type="SMART" id="SM00014">
    <property type="entry name" value="acidPPc"/>
    <property type="match status" value="1"/>
</dbReference>
<dbReference type="InterPro" id="IPR016275">
    <property type="entry name" value="Glucose-6-phosphatase"/>
</dbReference>
<keyword evidence="7 10" id="KW-0256">Endoplasmic reticulum</keyword>
<dbReference type="Pfam" id="PF01569">
    <property type="entry name" value="PAP2"/>
    <property type="match status" value="1"/>
</dbReference>
<evidence type="ECO:0000256" key="8">
    <source>
        <dbReference type="ARBA" id="ARBA00022989"/>
    </source>
</evidence>
<keyword evidence="5 13" id="KW-0812">Transmembrane</keyword>
<feature type="transmembrane region" description="Helical" evidence="13">
    <location>
        <begin position="330"/>
        <end position="347"/>
    </location>
</feature>
<evidence type="ECO:0000256" key="4">
    <source>
        <dbReference type="ARBA" id="ARBA00022432"/>
    </source>
</evidence>
<dbReference type="InterPro" id="IPR036938">
    <property type="entry name" value="PAP2/HPO_sf"/>
</dbReference>
<evidence type="ECO:0000256" key="3">
    <source>
        <dbReference type="ARBA" id="ARBA00009266"/>
    </source>
</evidence>
<dbReference type="GeneID" id="117347875"/>
<evidence type="ECO:0000256" key="10">
    <source>
        <dbReference type="PIRNR" id="PIRNR000905"/>
    </source>
</evidence>
<dbReference type="Gene3D" id="1.20.144.10">
    <property type="entry name" value="Phosphatidic acid phosphatase type 2/haloperoxidase"/>
    <property type="match status" value="1"/>
</dbReference>
<evidence type="ECO:0000313" key="16">
    <source>
        <dbReference type="RefSeq" id="XP_033775241.1"/>
    </source>
</evidence>
<dbReference type="OrthoDB" id="6416209at2759"/>
<evidence type="ECO:0000313" key="15">
    <source>
        <dbReference type="Proteomes" id="UP000515159"/>
    </source>
</evidence>